<reference evidence="1" key="1">
    <citation type="journal article" date="2013" name="J. Plant Res.">
        <title>Effect of fungi and light on seed germination of three Opuntia species from semiarid lands of central Mexico.</title>
        <authorList>
            <person name="Delgado-Sanchez P."/>
            <person name="Jimenez-Bremont J.F."/>
            <person name="Guerrero-Gonzalez Mde L."/>
            <person name="Flores J."/>
        </authorList>
    </citation>
    <scope>NUCLEOTIDE SEQUENCE</scope>
    <source>
        <tissue evidence="1">Cladode</tissue>
    </source>
</reference>
<name>A0A7C9EB16_OPUST</name>
<protein>
    <submittedName>
        <fullName evidence="1">Uncharacterized protein</fullName>
    </submittedName>
</protein>
<sequence length="136" mass="15268">MLGNIQITAYDSIILFTQRCRYPTVATGNCEIAIFALSPAISLIDILSDLSPKVFFPYQPVSQSISCYVQRTEKNKLQCLLHLPNSSLFFSYSSVLVWNRLISPYFSASSQYLAIALSPLLKLLVSHQKTPCFQIP</sequence>
<accession>A0A7C9EB16</accession>
<proteinExistence type="predicted"/>
<evidence type="ECO:0000313" key="1">
    <source>
        <dbReference type="EMBL" id="MBA4660883.1"/>
    </source>
</evidence>
<organism evidence="1">
    <name type="scientific">Opuntia streptacantha</name>
    <name type="common">Prickly pear cactus</name>
    <name type="synonym">Opuntia cardona</name>
    <dbReference type="NCBI Taxonomy" id="393608"/>
    <lineage>
        <taxon>Eukaryota</taxon>
        <taxon>Viridiplantae</taxon>
        <taxon>Streptophyta</taxon>
        <taxon>Embryophyta</taxon>
        <taxon>Tracheophyta</taxon>
        <taxon>Spermatophyta</taxon>
        <taxon>Magnoliopsida</taxon>
        <taxon>eudicotyledons</taxon>
        <taxon>Gunneridae</taxon>
        <taxon>Pentapetalae</taxon>
        <taxon>Caryophyllales</taxon>
        <taxon>Cactineae</taxon>
        <taxon>Cactaceae</taxon>
        <taxon>Opuntioideae</taxon>
        <taxon>Opuntia</taxon>
    </lineage>
</organism>
<dbReference type="AlphaFoldDB" id="A0A7C9EB16"/>
<dbReference type="EMBL" id="GISG01210166">
    <property type="protein sequence ID" value="MBA4660883.1"/>
    <property type="molecule type" value="Transcribed_RNA"/>
</dbReference>
<reference evidence="1" key="2">
    <citation type="submission" date="2020-07" db="EMBL/GenBank/DDBJ databases">
        <authorList>
            <person name="Vera ALvarez R."/>
            <person name="Arias-Moreno D.M."/>
            <person name="Jimenez-Jacinto V."/>
            <person name="Jimenez-Bremont J.F."/>
            <person name="Swaminathan K."/>
            <person name="Moose S.P."/>
            <person name="Guerrero-Gonzalez M.L."/>
            <person name="Marino-Ramirez L."/>
            <person name="Landsman D."/>
            <person name="Rodriguez-Kessler M."/>
            <person name="Delgado-Sanchez P."/>
        </authorList>
    </citation>
    <scope>NUCLEOTIDE SEQUENCE</scope>
    <source>
        <tissue evidence="1">Cladode</tissue>
    </source>
</reference>